<name>A0A915IG54_ROMCU</name>
<keyword evidence="2" id="KW-1185">Reference proteome</keyword>
<protein>
    <submittedName>
        <fullName evidence="3">Uncharacterized protein</fullName>
    </submittedName>
</protein>
<keyword evidence="1" id="KW-0732">Signal</keyword>
<proteinExistence type="predicted"/>
<feature type="chain" id="PRO_5037019239" evidence="1">
    <location>
        <begin position="31"/>
        <end position="83"/>
    </location>
</feature>
<dbReference type="Proteomes" id="UP000887565">
    <property type="component" value="Unplaced"/>
</dbReference>
<evidence type="ECO:0000313" key="3">
    <source>
        <dbReference type="WBParaSite" id="nRc.2.0.1.t12231-RA"/>
    </source>
</evidence>
<evidence type="ECO:0000313" key="2">
    <source>
        <dbReference type="Proteomes" id="UP000887565"/>
    </source>
</evidence>
<organism evidence="2 3">
    <name type="scientific">Romanomermis culicivorax</name>
    <name type="common">Nematode worm</name>
    <dbReference type="NCBI Taxonomy" id="13658"/>
    <lineage>
        <taxon>Eukaryota</taxon>
        <taxon>Metazoa</taxon>
        <taxon>Ecdysozoa</taxon>
        <taxon>Nematoda</taxon>
        <taxon>Enoplea</taxon>
        <taxon>Dorylaimia</taxon>
        <taxon>Mermithida</taxon>
        <taxon>Mermithoidea</taxon>
        <taxon>Mermithidae</taxon>
        <taxon>Romanomermis</taxon>
    </lineage>
</organism>
<accession>A0A915IG54</accession>
<dbReference type="WBParaSite" id="nRc.2.0.1.t12231-RA">
    <property type="protein sequence ID" value="nRc.2.0.1.t12231-RA"/>
    <property type="gene ID" value="nRc.2.0.1.g12231"/>
</dbReference>
<dbReference type="AlphaFoldDB" id="A0A915IG54"/>
<reference evidence="3" key="1">
    <citation type="submission" date="2022-11" db="UniProtKB">
        <authorList>
            <consortium name="WormBaseParasite"/>
        </authorList>
    </citation>
    <scope>IDENTIFICATION</scope>
</reference>
<evidence type="ECO:0000256" key="1">
    <source>
        <dbReference type="SAM" id="SignalP"/>
    </source>
</evidence>
<sequence length="83" mass="9144">MRRKSSLGGHTGGKSITIFWLTVLSYPACSQNAFIEVWVNLANKNRQGEEGQTSESKIFGDAVRLPAEDKLQDGRLNCQKSSS</sequence>
<feature type="signal peptide" evidence="1">
    <location>
        <begin position="1"/>
        <end position="30"/>
    </location>
</feature>